<proteinExistence type="predicted"/>
<sequence>MKNRIQSTITLLVHSIFLLGVFLIGSQSMVYSQTAKEQGILDTFGHKEVVVYKTVDGMELNMTVFYPDPDKIQERNPWMLHVHGGGWAGGSKYNILKKPFLGTLRSLLDNGVICFTIEYRLARGSSTAYDAVVDAKDAARFLLKNAEKYKLDMERYGIWGGSAGGHLSLVTALGNDVDFQGDPLLKGVSPKFKCVASYFPFTSCVNPDIRPGSIFEDGKLFVRLLGAPLHEQPELARLLSPTELLKESSPPILLLHGDQDTTLPIINSIYMKDVAAEKNADVQLLTVKNAGHVFKGQDISPSMEEINDHAATFILSHLKETNVPLQPQNRNDQKEGSMSKNAYWNNDTPLVPFRLPPAPIGYQPTYIDLDQDGDPDILRTITIHNTPVQWIDDDDDLKVGDIEGDTDSDCVMVDVNKDGKYGDYGDLAVDWIDTDGDGKADMQVLVENSEREVSKMSGPGQHYMWVLDTDNDNVFNYIDWNTFKLRAWLHEGSSNFMEDYNGQSTFLKIHASTYFMDDVRLNWENPFLFFDQDDDGLSDMAVRVLDRYKGGSDKPTGEGLHLTGNAGLVAVTYDMDNDNAPGNEFDFDMSFRFTGKGFNYMDQVHEFKNSRVVEADSFFIDSRWRKITELLYPDHNNVLDLTYDRGEWDEIYFVYDEDDDCERWERVEFYDPLDPFKTGLNNGGLDNNQQADAIGDRGEWDLDYSGNANLYISKFDGRLHLYGAEWGCWRIDQLAYSYQGWGGLYNEYTPRWERLQKEFHPFGTFKYEDTDNNGFLDKIEMDIDGDKRFERTILLKDLGIDDQCEIINTSKMGYGDYRKLHTTMSNDIWKKAEKAIRVAEAYGLNTSWYALMKNPKSENQKYQYGYWLQFYIYMDLMHKTMSENKNLDVEKINKAYFGGNWDMLMD</sequence>
<dbReference type="GO" id="GO:0016787">
    <property type="term" value="F:hydrolase activity"/>
    <property type="evidence" value="ECO:0007669"/>
    <property type="project" value="UniProtKB-KW"/>
</dbReference>
<dbReference type="InterPro" id="IPR050300">
    <property type="entry name" value="GDXG_lipolytic_enzyme"/>
</dbReference>
<organism evidence="3 4">
    <name type="scientific">Maribacter luteus</name>
    <dbReference type="NCBI Taxonomy" id="2594478"/>
    <lineage>
        <taxon>Bacteria</taxon>
        <taxon>Pseudomonadati</taxon>
        <taxon>Bacteroidota</taxon>
        <taxon>Flavobacteriia</taxon>
        <taxon>Flavobacteriales</taxon>
        <taxon>Flavobacteriaceae</taxon>
        <taxon>Maribacter</taxon>
    </lineage>
</organism>
<dbReference type="AlphaFoldDB" id="A0A6I2MR29"/>
<dbReference type="EMBL" id="WKJH01000024">
    <property type="protein sequence ID" value="MRX65289.1"/>
    <property type="molecule type" value="Genomic_DNA"/>
</dbReference>
<dbReference type="PANTHER" id="PTHR48081">
    <property type="entry name" value="AB HYDROLASE SUPERFAMILY PROTEIN C4A8.06C"/>
    <property type="match status" value="1"/>
</dbReference>
<dbReference type="SUPFAM" id="SSF69318">
    <property type="entry name" value="Integrin alpha N-terminal domain"/>
    <property type="match status" value="1"/>
</dbReference>
<evidence type="ECO:0000313" key="4">
    <source>
        <dbReference type="Proteomes" id="UP000443153"/>
    </source>
</evidence>
<dbReference type="InterPro" id="IPR028994">
    <property type="entry name" value="Integrin_alpha_N"/>
</dbReference>
<gene>
    <name evidence="3" type="ORF">GJ691_14110</name>
</gene>
<evidence type="ECO:0000313" key="3">
    <source>
        <dbReference type="EMBL" id="MRX65289.1"/>
    </source>
</evidence>
<comment type="caution">
    <text evidence="3">The sequence shown here is derived from an EMBL/GenBank/DDBJ whole genome shotgun (WGS) entry which is preliminary data.</text>
</comment>
<dbReference type="Pfam" id="PF20434">
    <property type="entry name" value="BD-FAE"/>
    <property type="match status" value="1"/>
</dbReference>
<keyword evidence="1" id="KW-0378">Hydrolase</keyword>
<name>A0A6I2MR29_9FLAO</name>
<dbReference type="Proteomes" id="UP000443153">
    <property type="component" value="Unassembled WGS sequence"/>
</dbReference>
<keyword evidence="4" id="KW-1185">Reference proteome</keyword>
<accession>A0A6I2MR29</accession>
<dbReference type="PANTHER" id="PTHR48081:SF13">
    <property type="entry name" value="ALPHA_BETA HYDROLASE"/>
    <property type="match status" value="1"/>
</dbReference>
<evidence type="ECO:0000256" key="1">
    <source>
        <dbReference type="ARBA" id="ARBA00022801"/>
    </source>
</evidence>
<dbReference type="InterPro" id="IPR029058">
    <property type="entry name" value="AB_hydrolase_fold"/>
</dbReference>
<dbReference type="RefSeq" id="WP_154367999.1">
    <property type="nucleotide sequence ID" value="NZ_WKJH01000024.1"/>
</dbReference>
<reference evidence="3 4" key="1">
    <citation type="submission" date="2019-11" db="EMBL/GenBank/DDBJ databases">
        <title>Maribacter lutea sp. nov., a marine bacterium isolated from intertidal sand.</title>
        <authorList>
            <person name="Liu A."/>
        </authorList>
    </citation>
    <scope>NUCLEOTIDE SEQUENCE [LARGE SCALE GENOMIC DNA]</scope>
    <source>
        <strain evidence="3 4">RZ05</strain>
    </source>
</reference>
<dbReference type="InterPro" id="IPR049492">
    <property type="entry name" value="BD-FAE-like_dom"/>
</dbReference>
<protein>
    <submittedName>
        <fullName evidence="3">Prolyl oligopeptidase family serine peptidase</fullName>
    </submittedName>
</protein>
<dbReference type="Gene3D" id="3.40.50.1820">
    <property type="entry name" value="alpha/beta hydrolase"/>
    <property type="match status" value="1"/>
</dbReference>
<dbReference type="OrthoDB" id="9772435at2"/>
<dbReference type="SUPFAM" id="SSF53474">
    <property type="entry name" value="alpha/beta-Hydrolases"/>
    <property type="match status" value="1"/>
</dbReference>
<evidence type="ECO:0000259" key="2">
    <source>
        <dbReference type="Pfam" id="PF20434"/>
    </source>
</evidence>
<feature type="domain" description="BD-FAE-like" evidence="2">
    <location>
        <begin position="69"/>
        <end position="272"/>
    </location>
</feature>